<evidence type="ECO:0000313" key="3">
    <source>
        <dbReference type="Proteomes" id="UP000256478"/>
    </source>
</evidence>
<dbReference type="Pfam" id="PF01663">
    <property type="entry name" value="Phosphodiest"/>
    <property type="match status" value="1"/>
</dbReference>
<dbReference type="CDD" id="cd16018">
    <property type="entry name" value="Enpp"/>
    <property type="match status" value="1"/>
</dbReference>
<gene>
    <name evidence="2" type="ORF">DXX93_10555</name>
</gene>
<dbReference type="Gene3D" id="3.40.720.10">
    <property type="entry name" value="Alkaline Phosphatase, subunit A"/>
    <property type="match status" value="1"/>
</dbReference>
<sequence length="429" mass="47676">MSSGIIQDLVNFCQKFTLSNQSFIYSTNGVIVKLATSLVLVLSIFLSPLAFANKAPTVLISIDGFSQEQFELLSPKHLTAIKNKGLSSNALLPVFPTKTFPNHISIVTGKSPLEHGIIHNGFYSRKRNNRYRMGKTKEDPSWLLAKPLWVLAEEQGVTSATYFWPTSDANLFNTRPSYYEEYDGSHTNRQRLMQVIDWLKLPQAKRPQFITSYFSVVDSANHDHGIASDEAKAAVAELDQLMGEFLTILDKEGIEINLVIVSDHGMATIKKKLLQPKVIPRSLAKQAVIVNGQTQLYVYSDNKELLATSVKTINKKAKGEYRAYLAGNYPNHWHFTPTNQAQADVLPDLIVNAAPGVIFTEKKHQSAATHGYDLADTKQMEAVFFASGPNIKAGTMAAFENIHVFGFIAELIGVNTTADKHQVNEFIVD</sequence>
<dbReference type="PANTHER" id="PTHR10151">
    <property type="entry name" value="ECTONUCLEOTIDE PYROPHOSPHATASE/PHOSPHODIESTERASE"/>
    <property type="match status" value="1"/>
</dbReference>
<dbReference type="OrthoDB" id="9771966at2"/>
<dbReference type="InterPro" id="IPR002591">
    <property type="entry name" value="Phosphodiest/P_Trfase"/>
</dbReference>
<dbReference type="GO" id="GO:0016787">
    <property type="term" value="F:hydrolase activity"/>
    <property type="evidence" value="ECO:0007669"/>
    <property type="project" value="UniProtKB-ARBA"/>
</dbReference>
<dbReference type="PANTHER" id="PTHR10151:SF120">
    <property type="entry name" value="BIS(5'-ADENOSYL)-TRIPHOSPHATASE"/>
    <property type="match status" value="1"/>
</dbReference>
<reference evidence="2 3" key="1">
    <citation type="submission" date="2018-08" db="EMBL/GenBank/DDBJ databases">
        <title>Thalassotalea euphylliae genome.</title>
        <authorList>
            <person name="Summers S."/>
            <person name="Rice S.A."/>
            <person name="Freckelton M.L."/>
            <person name="Nedved B.T."/>
            <person name="Hadfield M.G."/>
        </authorList>
    </citation>
    <scope>NUCLEOTIDE SEQUENCE [LARGE SCALE GENOMIC DNA]</scope>
    <source>
        <strain evidence="2 3">H1</strain>
    </source>
</reference>
<organism evidence="2 3">
    <name type="scientific">Thalassotalea euphylliae</name>
    <dbReference type="NCBI Taxonomy" id="1655234"/>
    <lineage>
        <taxon>Bacteria</taxon>
        <taxon>Pseudomonadati</taxon>
        <taxon>Pseudomonadota</taxon>
        <taxon>Gammaproteobacteria</taxon>
        <taxon>Alteromonadales</taxon>
        <taxon>Colwelliaceae</taxon>
        <taxon>Thalassotalea</taxon>
    </lineage>
</organism>
<accession>A0A3E0TRK1</accession>
<dbReference type="Gene3D" id="3.30.1360.180">
    <property type="match status" value="1"/>
</dbReference>
<dbReference type="AlphaFoldDB" id="A0A3E0TRK1"/>
<dbReference type="Proteomes" id="UP000256478">
    <property type="component" value="Unassembled WGS sequence"/>
</dbReference>
<evidence type="ECO:0000256" key="1">
    <source>
        <dbReference type="SAM" id="Phobius"/>
    </source>
</evidence>
<keyword evidence="1" id="KW-0472">Membrane</keyword>
<dbReference type="EMBL" id="QUOU01000001">
    <property type="protein sequence ID" value="REL26970.1"/>
    <property type="molecule type" value="Genomic_DNA"/>
</dbReference>
<feature type="transmembrane region" description="Helical" evidence="1">
    <location>
        <begin position="30"/>
        <end position="51"/>
    </location>
</feature>
<proteinExistence type="predicted"/>
<protein>
    <submittedName>
        <fullName evidence="2">Alkaline phosphatase family protein</fullName>
    </submittedName>
</protein>
<name>A0A3E0TRK1_9GAMM</name>
<comment type="caution">
    <text evidence="2">The sequence shown here is derived from an EMBL/GenBank/DDBJ whole genome shotgun (WGS) entry which is preliminary data.</text>
</comment>
<evidence type="ECO:0000313" key="2">
    <source>
        <dbReference type="EMBL" id="REL26970.1"/>
    </source>
</evidence>
<dbReference type="InterPro" id="IPR017850">
    <property type="entry name" value="Alkaline_phosphatase_core_sf"/>
</dbReference>
<keyword evidence="1" id="KW-1133">Transmembrane helix</keyword>
<keyword evidence="1" id="KW-0812">Transmembrane</keyword>
<dbReference type="SUPFAM" id="SSF53649">
    <property type="entry name" value="Alkaline phosphatase-like"/>
    <property type="match status" value="1"/>
</dbReference>